<dbReference type="GO" id="GO:0048813">
    <property type="term" value="P:dendrite morphogenesis"/>
    <property type="evidence" value="ECO:0007669"/>
    <property type="project" value="TreeGrafter"/>
</dbReference>
<dbReference type="Pfam" id="PF03607">
    <property type="entry name" value="DCX"/>
    <property type="match status" value="2"/>
</dbReference>
<dbReference type="EMBL" id="SRMA01025492">
    <property type="protein sequence ID" value="TRY93854.1"/>
    <property type="molecule type" value="Genomic_DNA"/>
</dbReference>
<organism evidence="4 5">
    <name type="scientific">Danionella cerebrum</name>
    <dbReference type="NCBI Taxonomy" id="2873325"/>
    <lineage>
        <taxon>Eukaryota</taxon>
        <taxon>Metazoa</taxon>
        <taxon>Chordata</taxon>
        <taxon>Craniata</taxon>
        <taxon>Vertebrata</taxon>
        <taxon>Euteleostomi</taxon>
        <taxon>Actinopterygii</taxon>
        <taxon>Neopterygii</taxon>
        <taxon>Teleostei</taxon>
        <taxon>Ostariophysi</taxon>
        <taxon>Cypriniformes</taxon>
        <taxon>Danionidae</taxon>
        <taxon>Danioninae</taxon>
        <taxon>Danionella</taxon>
    </lineage>
</organism>
<feature type="compositionally biased region" description="Basic and acidic residues" evidence="2">
    <location>
        <begin position="332"/>
        <end position="349"/>
    </location>
</feature>
<reference evidence="4 5" key="1">
    <citation type="journal article" date="2019" name="Sci. Data">
        <title>Hybrid genome assembly and annotation of Danionella translucida.</title>
        <authorList>
            <person name="Kadobianskyi M."/>
            <person name="Schulze L."/>
            <person name="Schuelke M."/>
            <person name="Judkewitz B."/>
        </authorList>
    </citation>
    <scope>NUCLEOTIDE SEQUENCE [LARGE SCALE GENOMIC DNA]</scope>
    <source>
        <strain evidence="4 5">Bolton</strain>
    </source>
</reference>
<feature type="compositionally biased region" description="Basic and acidic residues" evidence="2">
    <location>
        <begin position="359"/>
        <end position="385"/>
    </location>
</feature>
<evidence type="ECO:0000256" key="1">
    <source>
        <dbReference type="ARBA" id="ARBA00022737"/>
    </source>
</evidence>
<feature type="compositionally biased region" description="Basic and acidic residues" evidence="2">
    <location>
        <begin position="489"/>
        <end position="501"/>
    </location>
</feature>
<protein>
    <recommendedName>
        <fullName evidence="3">Doublecortin domain-containing protein</fullName>
    </recommendedName>
</protein>
<dbReference type="InterPro" id="IPR003533">
    <property type="entry name" value="Doublecortin_dom"/>
</dbReference>
<evidence type="ECO:0000313" key="4">
    <source>
        <dbReference type="EMBL" id="TRY93854.1"/>
    </source>
</evidence>
<dbReference type="GO" id="GO:0005930">
    <property type="term" value="C:axoneme"/>
    <property type="evidence" value="ECO:0007669"/>
    <property type="project" value="TreeGrafter"/>
</dbReference>
<dbReference type="Proteomes" id="UP000316079">
    <property type="component" value="Unassembled WGS sequence"/>
</dbReference>
<dbReference type="OrthoDB" id="1738954at2759"/>
<dbReference type="InterPro" id="IPR036572">
    <property type="entry name" value="Doublecortin_dom_sf"/>
</dbReference>
<dbReference type="GO" id="GO:1902017">
    <property type="term" value="P:regulation of cilium assembly"/>
    <property type="evidence" value="ECO:0007669"/>
    <property type="project" value="TreeGrafter"/>
</dbReference>
<evidence type="ECO:0000313" key="5">
    <source>
        <dbReference type="Proteomes" id="UP000316079"/>
    </source>
</evidence>
<keyword evidence="1" id="KW-0677">Repeat</keyword>
<feature type="compositionally biased region" description="Basic and acidic residues" evidence="2">
    <location>
        <begin position="258"/>
        <end position="269"/>
    </location>
</feature>
<dbReference type="SUPFAM" id="SSF89837">
    <property type="entry name" value="Doublecortin (DC)"/>
    <property type="match status" value="2"/>
</dbReference>
<dbReference type="SMART" id="SM00537">
    <property type="entry name" value="DCX"/>
    <property type="match status" value="2"/>
</dbReference>
<dbReference type="GO" id="GO:0035556">
    <property type="term" value="P:intracellular signal transduction"/>
    <property type="evidence" value="ECO:0007669"/>
    <property type="project" value="InterPro"/>
</dbReference>
<proteinExistence type="predicted"/>
<accession>A0A553QV51</accession>
<dbReference type="STRING" id="623744.A0A553QV51"/>
<keyword evidence="5" id="KW-1185">Reference proteome</keyword>
<sequence length="549" mass="63033">MNAEKPNFLSQPEVKSIFLYRNGDRFFEPRRLVINARRVASFDALLREATGGVHAHFGAVRSLYTPRGGHRVSALEQVRGGEQYVCAGREGFKKINYLQIGTRRKQETLQNGGLKPLPQGRLNVSARFLKPIREPTTIFIVANGDVQSPALRHLIPRRLIGRFERILEMITERMGLRIMGGVHSLHTLEGLLVMDGAELENGQFYVAVGREKFKKLPYSDLLFSRHTATKRISRSKAASLPPIDKYRRQNGDVGNEASKSEKGSPEEKISSMVREISQARLRNIRKRRSELNEDERRTEEEEKGSEEQLEAAEVTDSFITDWKSTEEETEENDKKETNDKDAKEMKGDISTDSVEEKEEEIKGHKEEKEELKEEEREQQKEHENEELKEEEAEEQNAGEAEEQSSEEAEERKEEEEQKAEEAEEQKEEVEEQNAEEVEEQNAEEAEEQNAEEAEEQNTEEAEEQREEEAEEQKEEEAEEQNAEEGEEQNAEKAEEQKKEEYVEGDGDIGVEGDEPMNETNVEKRNEGIAESEEKNETETTENDGENSQE</sequence>
<comment type="caution">
    <text evidence="4">The sequence shown here is derived from an EMBL/GenBank/DDBJ whole genome shotgun (WGS) entry which is preliminary data.</text>
</comment>
<name>A0A553QV51_9TELE</name>
<dbReference type="GO" id="GO:0005874">
    <property type="term" value="C:microtubule"/>
    <property type="evidence" value="ECO:0007669"/>
    <property type="project" value="TreeGrafter"/>
</dbReference>
<feature type="region of interest" description="Disordered" evidence="2">
    <location>
        <begin position="233"/>
        <end position="271"/>
    </location>
</feature>
<gene>
    <name evidence="4" type="ORF">DNTS_023772</name>
</gene>
<feature type="compositionally biased region" description="Acidic residues" evidence="2">
    <location>
        <begin position="502"/>
        <end position="516"/>
    </location>
</feature>
<feature type="compositionally biased region" description="Acidic residues" evidence="2">
    <location>
        <begin position="538"/>
        <end position="549"/>
    </location>
</feature>
<dbReference type="Gene3D" id="3.10.20.230">
    <property type="entry name" value="Doublecortin domain"/>
    <property type="match status" value="2"/>
</dbReference>
<evidence type="ECO:0000256" key="2">
    <source>
        <dbReference type="SAM" id="MobiDB-lite"/>
    </source>
</evidence>
<dbReference type="GO" id="GO:0060271">
    <property type="term" value="P:cilium assembly"/>
    <property type="evidence" value="ECO:0007669"/>
    <property type="project" value="TreeGrafter"/>
</dbReference>
<dbReference type="GO" id="GO:0001764">
    <property type="term" value="P:neuron migration"/>
    <property type="evidence" value="ECO:0007669"/>
    <property type="project" value="TreeGrafter"/>
</dbReference>
<dbReference type="AlphaFoldDB" id="A0A553QV51"/>
<feature type="compositionally biased region" description="Basic and acidic residues" evidence="2">
    <location>
        <begin position="520"/>
        <end position="537"/>
    </location>
</feature>
<feature type="compositionally biased region" description="Acidic residues" evidence="2">
    <location>
        <begin position="416"/>
        <end position="488"/>
    </location>
</feature>
<dbReference type="GO" id="GO:0060091">
    <property type="term" value="C:kinocilium"/>
    <property type="evidence" value="ECO:0007669"/>
    <property type="project" value="TreeGrafter"/>
</dbReference>
<dbReference type="PANTHER" id="PTHR23004:SF5">
    <property type="entry name" value="DOUBLECORTIN DOMAIN-CONTAINING PROTEIN 2"/>
    <property type="match status" value="1"/>
</dbReference>
<evidence type="ECO:0000259" key="3">
    <source>
        <dbReference type="PROSITE" id="PS50309"/>
    </source>
</evidence>
<dbReference type="PROSITE" id="PS50309">
    <property type="entry name" value="DC"/>
    <property type="match status" value="2"/>
</dbReference>
<dbReference type="FunFam" id="3.10.20.230:FF:000004">
    <property type="entry name" value="Doublecortin domain containing 2"/>
    <property type="match status" value="1"/>
</dbReference>
<feature type="compositionally biased region" description="Basic and acidic residues" evidence="2">
    <location>
        <begin position="290"/>
        <end position="300"/>
    </location>
</feature>
<feature type="domain" description="Doublecortin" evidence="3">
    <location>
        <begin position="136"/>
        <end position="219"/>
    </location>
</feature>
<dbReference type="GO" id="GO:0005815">
    <property type="term" value="C:microtubule organizing center"/>
    <property type="evidence" value="ECO:0007669"/>
    <property type="project" value="TreeGrafter"/>
</dbReference>
<feature type="compositionally biased region" description="Acidic residues" evidence="2">
    <location>
        <begin position="386"/>
        <end position="408"/>
    </location>
</feature>
<dbReference type="PANTHER" id="PTHR23004">
    <property type="entry name" value="DOUBLECORTIN DOMAIN CONTAINING 2"/>
    <property type="match status" value="1"/>
</dbReference>
<feature type="compositionally biased region" description="Acidic residues" evidence="2">
    <location>
        <begin position="301"/>
        <end position="310"/>
    </location>
</feature>
<feature type="region of interest" description="Disordered" evidence="2">
    <location>
        <begin position="290"/>
        <end position="549"/>
    </location>
</feature>
<feature type="domain" description="Doublecortin" evidence="3">
    <location>
        <begin position="15"/>
        <end position="98"/>
    </location>
</feature>